<dbReference type="InParanoid" id="A0A251U7E0"/>
<dbReference type="Gramene" id="mRNA:HanXRQr2_Chr08g0348631">
    <property type="protein sequence ID" value="mRNA:HanXRQr2_Chr08g0348631"/>
    <property type="gene ID" value="HanXRQr2_Chr08g0348631"/>
</dbReference>
<dbReference type="EMBL" id="MNCJ02000323">
    <property type="protein sequence ID" value="KAF5796197.1"/>
    <property type="molecule type" value="Genomic_DNA"/>
</dbReference>
<dbReference type="Gene3D" id="3.10.50.40">
    <property type="match status" value="1"/>
</dbReference>
<evidence type="ECO:0000313" key="9">
    <source>
        <dbReference type="EMBL" id="OTG19278.1"/>
    </source>
</evidence>
<name>A0A251U7E0_HELAN</name>
<reference evidence="8 10" key="1">
    <citation type="journal article" date="2017" name="Nature">
        <title>The sunflower genome provides insights into oil metabolism, flowering and Asterid evolution.</title>
        <authorList>
            <person name="Badouin H."/>
            <person name="Gouzy J."/>
            <person name="Grassa C.J."/>
            <person name="Murat F."/>
            <person name="Staton S.E."/>
            <person name="Cottret L."/>
            <person name="Lelandais-Briere C."/>
            <person name="Owens G.L."/>
            <person name="Carrere S."/>
            <person name="Mayjonade B."/>
            <person name="Legrand L."/>
            <person name="Gill N."/>
            <person name="Kane N.C."/>
            <person name="Bowers J.E."/>
            <person name="Hubner S."/>
            <person name="Bellec A."/>
            <person name="Berard A."/>
            <person name="Berges H."/>
            <person name="Blanchet N."/>
            <person name="Boniface M.C."/>
            <person name="Brunel D."/>
            <person name="Catrice O."/>
            <person name="Chaidir N."/>
            <person name="Claudel C."/>
            <person name="Donnadieu C."/>
            <person name="Faraut T."/>
            <person name="Fievet G."/>
            <person name="Helmstetter N."/>
            <person name="King M."/>
            <person name="Knapp S.J."/>
            <person name="Lai Z."/>
            <person name="Le Paslier M.C."/>
            <person name="Lippi Y."/>
            <person name="Lorenzon L."/>
            <person name="Mandel J.R."/>
            <person name="Marage G."/>
            <person name="Marchand G."/>
            <person name="Marquand E."/>
            <person name="Bret-Mestries E."/>
            <person name="Morien E."/>
            <person name="Nambeesan S."/>
            <person name="Nguyen T."/>
            <person name="Pegot-Espagnet P."/>
            <person name="Pouilly N."/>
            <person name="Raftis F."/>
            <person name="Sallet E."/>
            <person name="Schiex T."/>
            <person name="Thomas J."/>
            <person name="Vandecasteele C."/>
            <person name="Vares D."/>
            <person name="Vear F."/>
            <person name="Vautrin S."/>
            <person name="Crespi M."/>
            <person name="Mangin B."/>
            <person name="Burke J.M."/>
            <person name="Salse J."/>
            <person name="Munos S."/>
            <person name="Vincourt P."/>
            <person name="Rieseberg L.H."/>
            <person name="Langlade N.B."/>
        </authorList>
    </citation>
    <scope>NUCLEOTIDE SEQUENCE [LARGE SCALE GENOMIC DNA]</scope>
    <source>
        <strain evidence="10">cv. SF193</strain>
        <tissue evidence="8">Leaves</tissue>
    </source>
</reference>
<protein>
    <recommendedName>
        <fullName evidence="2 5">peptidylprolyl isomerase</fullName>
        <ecNumber evidence="2 5">5.2.1.8</ecNumber>
    </recommendedName>
</protein>
<evidence type="ECO:0000256" key="2">
    <source>
        <dbReference type="ARBA" id="ARBA00013194"/>
    </source>
</evidence>
<feature type="transmembrane region" description="Helical" evidence="6">
    <location>
        <begin position="81"/>
        <end position="97"/>
    </location>
</feature>
<keyword evidence="10" id="KW-1185">Reference proteome</keyword>
<accession>A0A251U7E0</accession>
<reference evidence="9" key="2">
    <citation type="submission" date="2017-02" db="EMBL/GenBank/DDBJ databases">
        <title>Sunflower complete genome.</title>
        <authorList>
            <person name="Langlade N."/>
            <person name="Munos S."/>
        </authorList>
    </citation>
    <scope>NUCLEOTIDE SEQUENCE [LARGE SCALE GENOMIC DNA]</scope>
    <source>
        <tissue evidence="9">Leaves</tissue>
    </source>
</reference>
<proteinExistence type="predicted"/>
<dbReference type="InterPro" id="IPR050689">
    <property type="entry name" value="FKBP-type_PPIase"/>
</dbReference>
<dbReference type="InterPro" id="IPR001179">
    <property type="entry name" value="PPIase_FKBP_dom"/>
</dbReference>
<evidence type="ECO:0000256" key="5">
    <source>
        <dbReference type="PROSITE-ProRule" id="PRU00277"/>
    </source>
</evidence>
<dbReference type="Pfam" id="PF00254">
    <property type="entry name" value="FKBP_C"/>
    <property type="match status" value="1"/>
</dbReference>
<dbReference type="EC" id="5.2.1.8" evidence="2 5"/>
<evidence type="ECO:0000256" key="1">
    <source>
        <dbReference type="ARBA" id="ARBA00000971"/>
    </source>
</evidence>
<dbReference type="PANTHER" id="PTHR10516">
    <property type="entry name" value="PEPTIDYL-PROLYL CIS-TRANS ISOMERASE"/>
    <property type="match status" value="1"/>
</dbReference>
<dbReference type="SUPFAM" id="SSF54534">
    <property type="entry name" value="FKBP-like"/>
    <property type="match status" value="1"/>
</dbReference>
<reference evidence="8" key="3">
    <citation type="submission" date="2020-06" db="EMBL/GenBank/DDBJ databases">
        <title>Helianthus annuus Genome sequencing and assembly Release 2.</title>
        <authorList>
            <person name="Gouzy J."/>
            <person name="Langlade N."/>
            <person name="Munos S."/>
        </authorList>
    </citation>
    <scope>NUCLEOTIDE SEQUENCE</scope>
    <source>
        <tissue evidence="8">Leaves</tissue>
    </source>
</reference>
<keyword evidence="3 5" id="KW-0697">Rotamase</keyword>
<evidence type="ECO:0000313" key="8">
    <source>
        <dbReference type="EMBL" id="KAF5796197.1"/>
    </source>
</evidence>
<dbReference type="Proteomes" id="UP000215914">
    <property type="component" value="Chromosome 8"/>
</dbReference>
<evidence type="ECO:0000256" key="4">
    <source>
        <dbReference type="ARBA" id="ARBA00023235"/>
    </source>
</evidence>
<keyword evidence="4 5" id="KW-0413">Isomerase</keyword>
<keyword evidence="6" id="KW-0812">Transmembrane</keyword>
<keyword evidence="6" id="KW-0472">Membrane</keyword>
<dbReference type="AlphaFoldDB" id="A0A251U7E0"/>
<sequence length="121" mass="13927">MNDGFMDDIEAPVTLKVREEKEIGNQGLKKKLLKEGEGWDTPESGDEVEVHYTGTLVDGTKFDSSRDRGEPFKFTLGQGEFFFFFSFLFVVFVLNLFDLSTDTNIKLNNDNFCYYLILQVK</sequence>
<evidence type="ECO:0000259" key="7">
    <source>
        <dbReference type="PROSITE" id="PS50059"/>
    </source>
</evidence>
<evidence type="ECO:0000313" key="10">
    <source>
        <dbReference type="Proteomes" id="UP000215914"/>
    </source>
</evidence>
<comment type="catalytic activity">
    <reaction evidence="1 5">
        <text>[protein]-peptidylproline (omega=180) = [protein]-peptidylproline (omega=0)</text>
        <dbReference type="Rhea" id="RHEA:16237"/>
        <dbReference type="Rhea" id="RHEA-COMP:10747"/>
        <dbReference type="Rhea" id="RHEA-COMP:10748"/>
        <dbReference type="ChEBI" id="CHEBI:83833"/>
        <dbReference type="ChEBI" id="CHEBI:83834"/>
        <dbReference type="EC" id="5.2.1.8"/>
    </reaction>
</comment>
<dbReference type="PANTHER" id="PTHR10516:SF463">
    <property type="entry name" value="PEPTIDYLPROLYL ISOMERASE"/>
    <property type="match status" value="1"/>
</dbReference>
<gene>
    <name evidence="9" type="ORF">HannXRQ_Chr08g0232311</name>
    <name evidence="8" type="ORF">HanXRQr2_Chr08g0348631</name>
</gene>
<dbReference type="EMBL" id="CM007897">
    <property type="protein sequence ID" value="OTG19278.1"/>
    <property type="molecule type" value="Genomic_DNA"/>
</dbReference>
<organism evidence="9 10">
    <name type="scientific">Helianthus annuus</name>
    <name type="common">Common sunflower</name>
    <dbReference type="NCBI Taxonomy" id="4232"/>
    <lineage>
        <taxon>Eukaryota</taxon>
        <taxon>Viridiplantae</taxon>
        <taxon>Streptophyta</taxon>
        <taxon>Embryophyta</taxon>
        <taxon>Tracheophyta</taxon>
        <taxon>Spermatophyta</taxon>
        <taxon>Magnoliopsida</taxon>
        <taxon>eudicotyledons</taxon>
        <taxon>Gunneridae</taxon>
        <taxon>Pentapetalae</taxon>
        <taxon>asterids</taxon>
        <taxon>campanulids</taxon>
        <taxon>Asterales</taxon>
        <taxon>Asteraceae</taxon>
        <taxon>Asteroideae</taxon>
        <taxon>Heliantheae alliance</taxon>
        <taxon>Heliantheae</taxon>
        <taxon>Helianthus</taxon>
    </lineage>
</organism>
<keyword evidence="6" id="KW-1133">Transmembrane helix</keyword>
<evidence type="ECO:0000256" key="6">
    <source>
        <dbReference type="SAM" id="Phobius"/>
    </source>
</evidence>
<evidence type="ECO:0000256" key="3">
    <source>
        <dbReference type="ARBA" id="ARBA00023110"/>
    </source>
</evidence>
<feature type="domain" description="PPIase FKBP-type" evidence="7">
    <location>
        <begin position="45"/>
        <end position="121"/>
    </location>
</feature>
<dbReference type="GO" id="GO:0003755">
    <property type="term" value="F:peptidyl-prolyl cis-trans isomerase activity"/>
    <property type="evidence" value="ECO:0000318"/>
    <property type="project" value="GO_Central"/>
</dbReference>
<dbReference type="PROSITE" id="PS50059">
    <property type="entry name" value="FKBP_PPIASE"/>
    <property type="match status" value="1"/>
</dbReference>
<dbReference type="InterPro" id="IPR046357">
    <property type="entry name" value="PPIase_dom_sf"/>
</dbReference>
<dbReference type="STRING" id="4232.A0A251U7E0"/>